<evidence type="ECO:0000313" key="1">
    <source>
        <dbReference type="EMBL" id="KAH7920068.1"/>
    </source>
</evidence>
<proteinExistence type="predicted"/>
<dbReference type="EMBL" id="MU266607">
    <property type="protein sequence ID" value="KAH7920068.1"/>
    <property type="molecule type" value="Genomic_DNA"/>
</dbReference>
<protein>
    <submittedName>
        <fullName evidence="1">Uncharacterized protein</fullName>
    </submittedName>
</protein>
<dbReference type="Proteomes" id="UP000790709">
    <property type="component" value="Unassembled WGS sequence"/>
</dbReference>
<reference evidence="1" key="1">
    <citation type="journal article" date="2021" name="New Phytol.">
        <title>Evolutionary innovations through gain and loss of genes in the ectomycorrhizal Boletales.</title>
        <authorList>
            <person name="Wu G."/>
            <person name="Miyauchi S."/>
            <person name="Morin E."/>
            <person name="Kuo A."/>
            <person name="Drula E."/>
            <person name="Varga T."/>
            <person name="Kohler A."/>
            <person name="Feng B."/>
            <person name="Cao Y."/>
            <person name="Lipzen A."/>
            <person name="Daum C."/>
            <person name="Hundley H."/>
            <person name="Pangilinan J."/>
            <person name="Johnson J."/>
            <person name="Barry K."/>
            <person name="LaButti K."/>
            <person name="Ng V."/>
            <person name="Ahrendt S."/>
            <person name="Min B."/>
            <person name="Choi I.G."/>
            <person name="Park H."/>
            <person name="Plett J.M."/>
            <person name="Magnuson J."/>
            <person name="Spatafora J.W."/>
            <person name="Nagy L.G."/>
            <person name="Henrissat B."/>
            <person name="Grigoriev I.V."/>
            <person name="Yang Z.L."/>
            <person name="Xu J."/>
            <person name="Martin F.M."/>
        </authorList>
    </citation>
    <scope>NUCLEOTIDE SEQUENCE</scope>
    <source>
        <strain evidence="1">KUC20120723A-06</strain>
    </source>
</reference>
<keyword evidence="2" id="KW-1185">Reference proteome</keyword>
<comment type="caution">
    <text evidence="1">The sequence shown here is derived from an EMBL/GenBank/DDBJ whole genome shotgun (WGS) entry which is preliminary data.</text>
</comment>
<name>A0ACB8B5D1_9AGAM</name>
<sequence length="363" mass="40362">MDLKFSPSSSQEAGSFRLLELPPELCKLIESSVDNTPYLSIKGHASEDAVLCTADKTYSLRSVVLSNTVIVATASKDAGGGVDIRDQLHEIIELVPAVPKLHKLTGLLRGLEYDEGDEDRVLQMSHYSYEQARNETQASEAEFNQGLKDRRILVLDGQLRPITPAHLSTILELLLNYLVSLGLSHQAAPVEELVSTLADEHEIPRQVTEQVVAWFGDVNEGLWSMDANAVTTEIGLGILRHHKHEPISNAVFMARWKKTVGDSFEAVVQLSLLSGNYLRNTSLASDFDETLTYFPSSGLPIEPAARFAELFLTRPRWKSEEIEPFLSDIAINSKERDKLLLKYARALTGPEGVWYTARVSFNN</sequence>
<organism evidence="1 2">
    <name type="scientific">Leucogyrophana mollusca</name>
    <dbReference type="NCBI Taxonomy" id="85980"/>
    <lineage>
        <taxon>Eukaryota</taxon>
        <taxon>Fungi</taxon>
        <taxon>Dikarya</taxon>
        <taxon>Basidiomycota</taxon>
        <taxon>Agaricomycotina</taxon>
        <taxon>Agaricomycetes</taxon>
        <taxon>Agaricomycetidae</taxon>
        <taxon>Boletales</taxon>
        <taxon>Boletales incertae sedis</taxon>
        <taxon>Leucogyrophana</taxon>
    </lineage>
</organism>
<gene>
    <name evidence="1" type="ORF">BV22DRAFT_1040301</name>
</gene>
<evidence type="ECO:0000313" key="2">
    <source>
        <dbReference type="Proteomes" id="UP000790709"/>
    </source>
</evidence>
<accession>A0ACB8B5D1</accession>